<gene>
    <name evidence="4" type="ORF">PICST_30719</name>
</gene>
<feature type="region of interest" description="Disordered" evidence="2">
    <location>
        <begin position="262"/>
        <end position="334"/>
    </location>
</feature>
<dbReference type="Gene3D" id="3.10.450.50">
    <property type="match status" value="1"/>
</dbReference>
<evidence type="ECO:0000313" key="5">
    <source>
        <dbReference type="Proteomes" id="UP000002258"/>
    </source>
</evidence>
<feature type="compositionally biased region" description="Low complexity" evidence="2">
    <location>
        <begin position="477"/>
        <end position="491"/>
    </location>
</feature>
<evidence type="ECO:0000256" key="2">
    <source>
        <dbReference type="SAM" id="MobiDB-lite"/>
    </source>
</evidence>
<keyword evidence="1" id="KW-0694">RNA-binding</keyword>
<feature type="region of interest" description="Disordered" evidence="2">
    <location>
        <begin position="175"/>
        <end position="236"/>
    </location>
</feature>
<feature type="compositionally biased region" description="Low complexity" evidence="2">
    <location>
        <begin position="262"/>
        <end position="278"/>
    </location>
</feature>
<dbReference type="PROSITE" id="PS50177">
    <property type="entry name" value="NTF2_DOMAIN"/>
    <property type="match status" value="1"/>
</dbReference>
<dbReference type="GO" id="GO:1990861">
    <property type="term" value="C:Ubp3-Bre5 deubiquitination complex"/>
    <property type="evidence" value="ECO:0007669"/>
    <property type="project" value="TreeGrafter"/>
</dbReference>
<dbReference type="FunCoup" id="A3LRK2">
    <property type="interactions" value="235"/>
</dbReference>
<dbReference type="GO" id="GO:0034517">
    <property type="term" value="P:ribophagy"/>
    <property type="evidence" value="ECO:0007669"/>
    <property type="project" value="TreeGrafter"/>
</dbReference>
<dbReference type="GO" id="GO:1990904">
    <property type="term" value="C:ribonucleoprotein complex"/>
    <property type="evidence" value="ECO:0007669"/>
    <property type="project" value="TreeGrafter"/>
</dbReference>
<keyword evidence="5" id="KW-1185">Reference proteome</keyword>
<accession>A3LRK2</accession>
<feature type="compositionally biased region" description="Low complexity" evidence="2">
    <location>
        <begin position="7"/>
        <end position="23"/>
    </location>
</feature>
<dbReference type="OrthoDB" id="339151at2759"/>
<feature type="compositionally biased region" description="Basic and acidic residues" evidence="2">
    <location>
        <begin position="293"/>
        <end position="308"/>
    </location>
</feature>
<evidence type="ECO:0000259" key="3">
    <source>
        <dbReference type="PROSITE" id="PS50177"/>
    </source>
</evidence>
<dbReference type="OMA" id="KTYYQRM"/>
<dbReference type="InterPro" id="IPR018222">
    <property type="entry name" value="Nuclear_transport_factor_2_euk"/>
</dbReference>
<dbReference type="KEGG" id="pic:PICST_30719"/>
<dbReference type="eggNOG" id="KOG0116">
    <property type="taxonomic scope" value="Eukaryota"/>
</dbReference>
<feature type="compositionally biased region" description="Low complexity" evidence="2">
    <location>
        <begin position="189"/>
        <end position="236"/>
    </location>
</feature>
<evidence type="ECO:0000256" key="1">
    <source>
        <dbReference type="ARBA" id="ARBA00022884"/>
    </source>
</evidence>
<feature type="region of interest" description="Disordered" evidence="2">
    <location>
        <begin position="1"/>
        <end position="23"/>
    </location>
</feature>
<dbReference type="STRING" id="322104.A3LRK2"/>
<dbReference type="Pfam" id="PF02136">
    <property type="entry name" value="NTF2"/>
    <property type="match status" value="1"/>
</dbReference>
<dbReference type="SUPFAM" id="SSF54427">
    <property type="entry name" value="NTF2-like"/>
    <property type="match status" value="1"/>
</dbReference>
<dbReference type="GeneID" id="4838207"/>
<dbReference type="EMBL" id="CP000497">
    <property type="protein sequence ID" value="ABN65751.2"/>
    <property type="molecule type" value="Genomic_DNA"/>
</dbReference>
<reference evidence="4 5" key="1">
    <citation type="journal article" date="2007" name="Nat. Biotechnol.">
        <title>Genome sequence of the lignocellulose-bioconverting and xylose-fermenting yeast Pichia stipitis.</title>
        <authorList>
            <person name="Jeffries T.W."/>
            <person name="Grigoriev I.V."/>
            <person name="Grimwood J."/>
            <person name="Laplaza J.M."/>
            <person name="Aerts A."/>
            <person name="Salamov A."/>
            <person name="Schmutz J."/>
            <person name="Lindquist E."/>
            <person name="Dehal P."/>
            <person name="Shapiro H."/>
            <person name="Jin Y.S."/>
            <person name="Passoth V."/>
            <person name="Richardson P.M."/>
        </authorList>
    </citation>
    <scope>NUCLEOTIDE SEQUENCE [LARGE SCALE GENOMIC DNA]</scope>
    <source>
        <strain evidence="5">ATCC 58785 / CBS 6054 / NBRC 10063 / NRRL Y-11545</strain>
    </source>
</reference>
<dbReference type="InterPro" id="IPR032710">
    <property type="entry name" value="NTF2-like_dom_sf"/>
</dbReference>
<sequence>MSPPPASAATTAPELATTPAPTSVLSQERASSIGWYFIVSYYDFYNTNIENIHKIYHQNASISHDSFPVDSANTAEDEVKTIHAAHGTEAIRTRFKNDPELKANNRIVVTSAAFEVSLEKNILIVVFGEWAKEDSVYHQFTQTFVLTPGKKENSFDVANDVLRFIDFGEFKAVKKEEKKPVRNGETINASATAATTTEASTSTPKAASSATSISANSTSTSTSTSTAAPTSTAATTVPVAAATPTVATVAASAASANTTAVSSAASAESETTSASSVPSEEKQKPEAPVTPEPVEKSETKESTQEPVKELSPTDSVASKNEEESSTAVTAKSAPGQPLSWAALASQAAPPKNKPVAVAKLSPAPAKKAATTPPANGIGSKKKEEWYPIYIRGIRELDEKLLRDHISKHFGELKYFKTNSNIALCDFVTYDAQHKALEAGETIVDGIVISLEPRESKTGNSYHSINKKKDKPAGSAVTNSKQSPQQTPQQKAAKGEKKVVGKKSNRTATRSD</sequence>
<dbReference type="PANTHER" id="PTHR10693">
    <property type="entry name" value="RAS GTPASE-ACTIVATING PROTEIN-BINDING PROTEIN"/>
    <property type="match status" value="1"/>
</dbReference>
<evidence type="ECO:0000313" key="4">
    <source>
        <dbReference type="EMBL" id="ABN65751.2"/>
    </source>
</evidence>
<dbReference type="InterPro" id="IPR039539">
    <property type="entry name" value="Ras_GTPase_bind_prot"/>
</dbReference>
<dbReference type="PANTHER" id="PTHR10693:SF20">
    <property type="entry name" value="AT27578P"/>
    <property type="match status" value="1"/>
</dbReference>
<dbReference type="Proteomes" id="UP000002258">
    <property type="component" value="Chromosome 3"/>
</dbReference>
<dbReference type="RefSeq" id="XP_001383780.2">
    <property type="nucleotide sequence ID" value="XM_001383743.1"/>
</dbReference>
<dbReference type="GO" id="GO:0016579">
    <property type="term" value="P:protein deubiquitination"/>
    <property type="evidence" value="ECO:0007669"/>
    <property type="project" value="TreeGrafter"/>
</dbReference>
<name>A3LRK2_PICST</name>
<dbReference type="InterPro" id="IPR002075">
    <property type="entry name" value="NTF2_dom"/>
</dbReference>
<dbReference type="InParanoid" id="A3LRK2"/>
<dbReference type="GO" id="GO:0005829">
    <property type="term" value="C:cytosol"/>
    <property type="evidence" value="ECO:0007669"/>
    <property type="project" value="TreeGrafter"/>
</dbReference>
<dbReference type="GO" id="GO:0003729">
    <property type="term" value="F:mRNA binding"/>
    <property type="evidence" value="ECO:0007669"/>
    <property type="project" value="TreeGrafter"/>
</dbReference>
<feature type="region of interest" description="Disordered" evidence="2">
    <location>
        <begin position="455"/>
        <end position="511"/>
    </location>
</feature>
<proteinExistence type="predicted"/>
<feature type="domain" description="NTF2" evidence="3">
    <location>
        <begin position="33"/>
        <end position="164"/>
    </location>
</feature>
<protein>
    <recommendedName>
        <fullName evidence="3">NTF2 domain-containing protein</fullName>
    </recommendedName>
</protein>
<organism evidence="4 5">
    <name type="scientific">Scheffersomyces stipitis (strain ATCC 58785 / CBS 6054 / NBRC 10063 / NRRL Y-11545)</name>
    <name type="common">Yeast</name>
    <name type="synonym">Pichia stipitis</name>
    <dbReference type="NCBI Taxonomy" id="322104"/>
    <lineage>
        <taxon>Eukaryota</taxon>
        <taxon>Fungi</taxon>
        <taxon>Dikarya</taxon>
        <taxon>Ascomycota</taxon>
        <taxon>Saccharomycotina</taxon>
        <taxon>Pichiomycetes</taxon>
        <taxon>Debaryomycetaceae</taxon>
        <taxon>Scheffersomyces</taxon>
    </lineage>
</organism>
<dbReference type="AlphaFoldDB" id="A3LRK2"/>
<dbReference type="HOGENOM" id="CLU_036630_1_0_1"/>